<name>A0A5B0GR91_9BURK</name>
<dbReference type="CDD" id="cd00093">
    <property type="entry name" value="HTH_XRE"/>
    <property type="match status" value="1"/>
</dbReference>
<keyword evidence="3" id="KW-1185">Reference proteome</keyword>
<evidence type="ECO:0000259" key="1">
    <source>
        <dbReference type="PROSITE" id="PS50943"/>
    </source>
</evidence>
<feature type="domain" description="HTH cro/C1-type" evidence="1">
    <location>
        <begin position="21"/>
        <end position="74"/>
    </location>
</feature>
<evidence type="ECO:0000313" key="2">
    <source>
        <dbReference type="EMBL" id="KAA1005406.1"/>
    </source>
</evidence>
<protein>
    <submittedName>
        <fullName evidence="2">Helix-turn-helix domain-containing protein</fullName>
    </submittedName>
</protein>
<dbReference type="PROSITE" id="PS50943">
    <property type="entry name" value="HTH_CROC1"/>
    <property type="match status" value="1"/>
</dbReference>
<dbReference type="SMART" id="SM00530">
    <property type="entry name" value="HTH_XRE"/>
    <property type="match status" value="1"/>
</dbReference>
<dbReference type="SUPFAM" id="SSF47413">
    <property type="entry name" value="lambda repressor-like DNA-binding domains"/>
    <property type="match status" value="1"/>
</dbReference>
<comment type="caution">
    <text evidence="2">The sequence shown here is derived from an EMBL/GenBank/DDBJ whole genome shotgun (WGS) entry which is preliminary data.</text>
</comment>
<dbReference type="InterPro" id="IPR001387">
    <property type="entry name" value="Cro/C1-type_HTH"/>
</dbReference>
<proteinExistence type="predicted"/>
<dbReference type="InterPro" id="IPR010982">
    <property type="entry name" value="Lambda_DNA-bd_dom_sf"/>
</dbReference>
<organism evidence="2 3">
    <name type="scientific">Paraburkholderia panacisoli</name>
    <dbReference type="NCBI Taxonomy" id="2603818"/>
    <lineage>
        <taxon>Bacteria</taxon>
        <taxon>Pseudomonadati</taxon>
        <taxon>Pseudomonadota</taxon>
        <taxon>Betaproteobacteria</taxon>
        <taxon>Burkholderiales</taxon>
        <taxon>Burkholderiaceae</taxon>
        <taxon>Paraburkholderia</taxon>
    </lineage>
</organism>
<evidence type="ECO:0000313" key="3">
    <source>
        <dbReference type="Proteomes" id="UP000325273"/>
    </source>
</evidence>
<dbReference type="GO" id="GO:0003677">
    <property type="term" value="F:DNA binding"/>
    <property type="evidence" value="ECO:0007669"/>
    <property type="project" value="InterPro"/>
</dbReference>
<dbReference type="Proteomes" id="UP000325273">
    <property type="component" value="Unassembled WGS sequence"/>
</dbReference>
<dbReference type="AlphaFoldDB" id="A0A5B0GR91"/>
<reference evidence="2 3" key="1">
    <citation type="submission" date="2019-08" db="EMBL/GenBank/DDBJ databases">
        <title>Paraburkholderia sp. DCY113.</title>
        <authorList>
            <person name="Kang J."/>
        </authorList>
    </citation>
    <scope>NUCLEOTIDE SEQUENCE [LARGE SCALE GENOMIC DNA]</scope>
    <source>
        <strain evidence="2 3">DCY113</strain>
    </source>
</reference>
<accession>A0A5B0GR91</accession>
<dbReference type="Gene3D" id="1.10.260.40">
    <property type="entry name" value="lambda repressor-like DNA-binding domains"/>
    <property type="match status" value="1"/>
</dbReference>
<sequence>MMRKKVTDQPINNVERLAASLRATRRDRKLTQQTLAERADVARRTVTNAESAENVGIKELCRLANALGYELVLRPMDCVVLEDLPTIFKDDEE</sequence>
<dbReference type="Pfam" id="PF01381">
    <property type="entry name" value="HTH_3"/>
    <property type="match status" value="1"/>
</dbReference>
<gene>
    <name evidence="2" type="ORF">FVF58_29530</name>
</gene>
<dbReference type="EMBL" id="VTUZ01000023">
    <property type="protein sequence ID" value="KAA1005406.1"/>
    <property type="molecule type" value="Genomic_DNA"/>
</dbReference>